<evidence type="ECO:0000256" key="2">
    <source>
        <dbReference type="ARBA" id="ARBA00005208"/>
    </source>
</evidence>
<protein>
    <recommendedName>
        <fullName evidence="7">Bifunctional protein GlmU</fullName>
        <ecNumber evidence="5">2.3.1.157</ecNumber>
        <ecNumber evidence="6">2.7.7.23</ecNumber>
    </recommendedName>
</protein>
<dbReference type="GO" id="GO:0019134">
    <property type="term" value="F:glucosamine-1-phosphate N-acetyltransferase activity"/>
    <property type="evidence" value="ECO:0007669"/>
    <property type="project" value="UniProtKB-EC"/>
</dbReference>
<comment type="similarity">
    <text evidence="3">In the C-terminal section; belongs to the transferase hexapeptide repeat family.</text>
</comment>
<feature type="domain" description="Nucleotidyl transferase" evidence="14">
    <location>
        <begin position="8"/>
        <end position="230"/>
    </location>
</feature>
<evidence type="ECO:0000259" key="15">
    <source>
        <dbReference type="Pfam" id="PF25087"/>
    </source>
</evidence>
<comment type="catalytic activity">
    <reaction evidence="13">
        <text>N-acetyl-alpha-D-glucosamine 1-phosphate + UTP + H(+) = UDP-N-acetyl-alpha-D-glucosamine + diphosphate</text>
        <dbReference type="Rhea" id="RHEA:13509"/>
        <dbReference type="ChEBI" id="CHEBI:15378"/>
        <dbReference type="ChEBI" id="CHEBI:33019"/>
        <dbReference type="ChEBI" id="CHEBI:46398"/>
        <dbReference type="ChEBI" id="CHEBI:57705"/>
        <dbReference type="ChEBI" id="CHEBI:57776"/>
        <dbReference type="EC" id="2.7.7.23"/>
    </reaction>
</comment>
<dbReference type="InterPro" id="IPR005835">
    <property type="entry name" value="NTP_transferase_dom"/>
</dbReference>
<dbReference type="EMBL" id="JWHL01000004">
    <property type="protein sequence ID" value="MBR1368693.1"/>
    <property type="molecule type" value="Genomic_DNA"/>
</dbReference>
<evidence type="ECO:0000256" key="10">
    <source>
        <dbReference type="ARBA" id="ARBA00023268"/>
    </source>
</evidence>
<keyword evidence="17" id="KW-1185">Reference proteome</keyword>
<comment type="pathway">
    <text evidence="2">Nucleotide-sugar biosynthesis; UDP-N-acetyl-alpha-D-glucosamine biosynthesis; UDP-N-acetyl-alpha-D-glucosamine from N-acetyl-alpha-D-glucosamine 1-phosphate: step 1/1.</text>
</comment>
<comment type="catalytic activity">
    <reaction evidence="12">
        <text>alpha-D-glucosamine 1-phosphate + acetyl-CoA = N-acetyl-alpha-D-glucosamine 1-phosphate + CoA + H(+)</text>
        <dbReference type="Rhea" id="RHEA:13725"/>
        <dbReference type="ChEBI" id="CHEBI:15378"/>
        <dbReference type="ChEBI" id="CHEBI:57287"/>
        <dbReference type="ChEBI" id="CHEBI:57288"/>
        <dbReference type="ChEBI" id="CHEBI:57776"/>
        <dbReference type="ChEBI" id="CHEBI:58516"/>
        <dbReference type="EC" id="2.3.1.157"/>
    </reaction>
</comment>
<dbReference type="RefSeq" id="WP_211530336.1">
    <property type="nucleotide sequence ID" value="NZ_JWHL01000004.1"/>
</dbReference>
<evidence type="ECO:0000256" key="8">
    <source>
        <dbReference type="ARBA" id="ARBA00022679"/>
    </source>
</evidence>
<evidence type="ECO:0000313" key="17">
    <source>
        <dbReference type="Proteomes" id="UP000730161"/>
    </source>
</evidence>
<dbReference type="InterPro" id="IPR011004">
    <property type="entry name" value="Trimer_LpxA-like_sf"/>
</dbReference>
<dbReference type="PANTHER" id="PTHR43584">
    <property type="entry name" value="NUCLEOTIDYL TRANSFERASE"/>
    <property type="match status" value="1"/>
</dbReference>
<dbReference type="CDD" id="cd05636">
    <property type="entry name" value="LbH_G1P_TT_C_like"/>
    <property type="match status" value="1"/>
</dbReference>
<dbReference type="GO" id="GO:0003977">
    <property type="term" value="F:UDP-N-acetylglucosamine diphosphorylase activity"/>
    <property type="evidence" value="ECO:0007669"/>
    <property type="project" value="UniProtKB-EC"/>
</dbReference>
<organism evidence="16 17">
    <name type="scientific">Methanocalculus chunghsingensis</name>
    <dbReference type="NCBI Taxonomy" id="156457"/>
    <lineage>
        <taxon>Archaea</taxon>
        <taxon>Methanobacteriati</taxon>
        <taxon>Methanobacteriota</taxon>
        <taxon>Stenosarchaea group</taxon>
        <taxon>Methanomicrobia</taxon>
        <taxon>Methanomicrobiales</taxon>
        <taxon>Methanocalculaceae</taxon>
        <taxon>Methanocalculus</taxon>
    </lineage>
</organism>
<evidence type="ECO:0000259" key="14">
    <source>
        <dbReference type="Pfam" id="PF00483"/>
    </source>
</evidence>
<evidence type="ECO:0000256" key="9">
    <source>
        <dbReference type="ARBA" id="ARBA00022695"/>
    </source>
</evidence>
<dbReference type="CDD" id="cd04181">
    <property type="entry name" value="NTP_transferase"/>
    <property type="match status" value="1"/>
</dbReference>
<evidence type="ECO:0000256" key="5">
    <source>
        <dbReference type="ARBA" id="ARBA00012225"/>
    </source>
</evidence>
<reference evidence="16" key="1">
    <citation type="submission" date="2014-12" db="EMBL/GenBank/DDBJ databases">
        <authorList>
            <person name="Huang H.-H."/>
            <person name="Chen S.-C."/>
            <person name="Lai M.-C."/>
        </authorList>
    </citation>
    <scope>NUCLEOTIDE SEQUENCE</scope>
    <source>
        <strain evidence="16">K1F9705b</strain>
    </source>
</reference>
<feature type="domain" description="Mannose-1-phosphate guanyltransferase C-terminal" evidence="15">
    <location>
        <begin position="266"/>
        <end position="365"/>
    </location>
</feature>
<comment type="similarity">
    <text evidence="4">In the N-terminal section; belongs to the N-acetylglucosamine-1-phosphate uridyltransferase family.</text>
</comment>
<evidence type="ECO:0000256" key="1">
    <source>
        <dbReference type="ARBA" id="ARBA00005166"/>
    </source>
</evidence>
<dbReference type="Pfam" id="PF00483">
    <property type="entry name" value="NTP_transferase"/>
    <property type="match status" value="1"/>
</dbReference>
<dbReference type="OrthoDB" id="15372at2157"/>
<keyword evidence="8" id="KW-0808">Transferase</keyword>
<comment type="caution">
    <text evidence="16">The sequence shown here is derived from an EMBL/GenBank/DDBJ whole genome shotgun (WGS) entry which is preliminary data.</text>
</comment>
<dbReference type="EC" id="2.7.7.23" evidence="6"/>
<keyword evidence="10" id="KW-0511">Multifunctional enzyme</keyword>
<dbReference type="InterPro" id="IPR056729">
    <property type="entry name" value="GMPPB_C"/>
</dbReference>
<gene>
    <name evidence="16" type="ORF">RJ53_03895</name>
</gene>
<dbReference type="SUPFAM" id="SSF51161">
    <property type="entry name" value="Trimeric LpxA-like enzymes"/>
    <property type="match status" value="1"/>
</dbReference>
<dbReference type="AlphaFoldDB" id="A0A8J7W6Z9"/>
<dbReference type="InterPro" id="IPR050065">
    <property type="entry name" value="GlmU-like"/>
</dbReference>
<keyword evidence="11" id="KW-0012">Acyltransferase</keyword>
<evidence type="ECO:0000256" key="11">
    <source>
        <dbReference type="ARBA" id="ARBA00023315"/>
    </source>
</evidence>
<dbReference type="SUPFAM" id="SSF53448">
    <property type="entry name" value="Nucleotide-diphospho-sugar transferases"/>
    <property type="match status" value="1"/>
</dbReference>
<accession>A0A8J7W6Z9</accession>
<name>A0A8J7W6Z9_9EURY</name>
<dbReference type="GO" id="GO:0006048">
    <property type="term" value="P:UDP-N-acetylglucosamine biosynthetic process"/>
    <property type="evidence" value="ECO:0007669"/>
    <property type="project" value="UniProtKB-UniPathway"/>
</dbReference>
<dbReference type="PANTHER" id="PTHR43584:SF8">
    <property type="entry name" value="N-ACETYLMURAMATE ALPHA-1-PHOSPHATE URIDYLYLTRANSFERASE"/>
    <property type="match status" value="1"/>
</dbReference>
<comment type="pathway">
    <text evidence="1">Nucleotide-sugar biosynthesis; UDP-N-acetyl-alpha-D-glucosamine biosynthesis; N-acetyl-alpha-D-glucosamine 1-phosphate from alpha-D-glucosamine 6-phosphate (route II): step 2/2.</text>
</comment>
<evidence type="ECO:0000313" key="16">
    <source>
        <dbReference type="EMBL" id="MBR1368693.1"/>
    </source>
</evidence>
<keyword evidence="9" id="KW-0548">Nucleotidyltransferase</keyword>
<evidence type="ECO:0000256" key="4">
    <source>
        <dbReference type="ARBA" id="ARBA00007947"/>
    </source>
</evidence>
<evidence type="ECO:0000256" key="7">
    <source>
        <dbReference type="ARBA" id="ARBA00013414"/>
    </source>
</evidence>
<dbReference type="NCBIfam" id="TIGR03992">
    <property type="entry name" value="Arch_glmU"/>
    <property type="match status" value="1"/>
</dbReference>
<evidence type="ECO:0000256" key="12">
    <source>
        <dbReference type="ARBA" id="ARBA00048247"/>
    </source>
</evidence>
<dbReference type="Proteomes" id="UP000730161">
    <property type="component" value="Unassembled WGS sequence"/>
</dbReference>
<feature type="non-terminal residue" evidence="16">
    <location>
        <position position="403"/>
    </location>
</feature>
<dbReference type="UniPathway" id="UPA00113">
    <property type="reaction ID" value="UER00532"/>
</dbReference>
<dbReference type="Pfam" id="PF25087">
    <property type="entry name" value="GMPPB_C"/>
    <property type="match status" value="1"/>
</dbReference>
<dbReference type="InterPro" id="IPR029044">
    <property type="entry name" value="Nucleotide-diphossugar_trans"/>
</dbReference>
<dbReference type="Gene3D" id="3.90.550.10">
    <property type="entry name" value="Spore Coat Polysaccharide Biosynthesis Protein SpsA, Chain A"/>
    <property type="match status" value="1"/>
</dbReference>
<sequence>MARPTECVLLAAGEGKRMRPLTTNRPKVMIPLANRPMLEHLIIAARDAGIERFVIVVGYGEEIVREYFGDGSGLSVTIEYVVQRCQRGTADALAAAEGLVTGDFLLMNGDMILSAAEIGSLCEMEAPALAVAEVDNPESYGVVVLEGDRVTSLEEKSRAPKSTMINAGAYLFSPEIFDLIRMIGISGRGEYELTDAFSGYIREKRLGAITLTSWRDVGYPWDILAANEYLLGITSGPDDGTVEAGVVLKGPVIIGKGTVIRSGSYIEGPCIIGRDCIVGPGAYIRPGTAVGDRCHIGHAVEVKNSVIFSGTKIPHFNYIGDSVIGSGCNFGAGTKIANLRHDHGNVSVGGADTGRKKFGAVIGDDVLFGINCSINTGSSIGSGSRIAPHSYVDGVYDDESVIT</sequence>
<proteinExistence type="inferred from homology"/>
<dbReference type="Gene3D" id="2.160.10.10">
    <property type="entry name" value="Hexapeptide repeat proteins"/>
    <property type="match status" value="1"/>
</dbReference>
<dbReference type="InterPro" id="IPR023915">
    <property type="entry name" value="Bifunctiontional_GlmU_arc-type"/>
</dbReference>
<dbReference type="EC" id="2.3.1.157" evidence="5"/>
<evidence type="ECO:0000256" key="13">
    <source>
        <dbReference type="ARBA" id="ARBA00048493"/>
    </source>
</evidence>
<evidence type="ECO:0000256" key="6">
    <source>
        <dbReference type="ARBA" id="ARBA00012457"/>
    </source>
</evidence>
<evidence type="ECO:0000256" key="3">
    <source>
        <dbReference type="ARBA" id="ARBA00007707"/>
    </source>
</evidence>